<sequence length="363" mass="38567">MEGVQFQTSGSGRLEAWFQDEPPAQVAPGAALPTPLTVIYNPGYCPDRTNIWVEIPVWAELLLVRAEVPGKSPARQESLDIPSIRAVPDTLIDSAIPGETPASPNVSAPSDIPIDPAPLGEMPPSPSVSAPGDIPIDLAPIEPMLLDQTPPSPGVPASPGIPIDHAIDGEVPRSPSVPAASDSPVDPAPLGEKPPSPSVPAPSGKSIDPAFLGGKLPSPPSSATPPNTSPTTPRATTTTPDRENLPSLREALASVNPIFGPTRPPPDRVDDDALGLDGGPKIAAGTATMLWDDHLHMWRTQLDFKWDGVTIPDVKEGRYVFWVRICSGKGKMADFGLESRVFEVVRAEDLRERCLLRKLWCED</sequence>
<evidence type="ECO:0000256" key="1">
    <source>
        <dbReference type="SAM" id="MobiDB-lite"/>
    </source>
</evidence>
<comment type="caution">
    <text evidence="2">The sequence shown here is derived from an EMBL/GenBank/DDBJ whole genome shotgun (WGS) entry which is preliminary data.</text>
</comment>
<organism evidence="2 3">
    <name type="scientific">Cercophora newfieldiana</name>
    <dbReference type="NCBI Taxonomy" id="92897"/>
    <lineage>
        <taxon>Eukaryota</taxon>
        <taxon>Fungi</taxon>
        <taxon>Dikarya</taxon>
        <taxon>Ascomycota</taxon>
        <taxon>Pezizomycotina</taxon>
        <taxon>Sordariomycetes</taxon>
        <taxon>Sordariomycetidae</taxon>
        <taxon>Sordariales</taxon>
        <taxon>Lasiosphaeriaceae</taxon>
        <taxon>Cercophora</taxon>
    </lineage>
</organism>
<keyword evidence="3" id="KW-1185">Reference proteome</keyword>
<feature type="compositionally biased region" description="Low complexity" evidence="1">
    <location>
        <begin position="172"/>
        <end position="189"/>
    </location>
</feature>
<gene>
    <name evidence="2" type="ORF">B0T16DRAFT_417669</name>
</gene>
<name>A0AA40CN12_9PEZI</name>
<feature type="compositionally biased region" description="Low complexity" evidence="1">
    <location>
        <begin position="224"/>
        <end position="239"/>
    </location>
</feature>
<evidence type="ECO:0000313" key="3">
    <source>
        <dbReference type="Proteomes" id="UP001174936"/>
    </source>
</evidence>
<protein>
    <submittedName>
        <fullName evidence="2">Uncharacterized protein</fullName>
    </submittedName>
</protein>
<dbReference type="EMBL" id="JAULSV010000005">
    <property type="protein sequence ID" value="KAK0644437.1"/>
    <property type="molecule type" value="Genomic_DNA"/>
</dbReference>
<accession>A0AA40CN12</accession>
<dbReference type="Proteomes" id="UP001174936">
    <property type="component" value="Unassembled WGS sequence"/>
</dbReference>
<proteinExistence type="predicted"/>
<evidence type="ECO:0000313" key="2">
    <source>
        <dbReference type="EMBL" id="KAK0644437.1"/>
    </source>
</evidence>
<feature type="region of interest" description="Disordered" evidence="1">
    <location>
        <begin position="95"/>
        <end position="246"/>
    </location>
</feature>
<reference evidence="2" key="1">
    <citation type="submission" date="2023-06" db="EMBL/GenBank/DDBJ databases">
        <title>Genome-scale phylogeny and comparative genomics of the fungal order Sordariales.</title>
        <authorList>
            <consortium name="Lawrence Berkeley National Laboratory"/>
            <person name="Hensen N."/>
            <person name="Bonometti L."/>
            <person name="Westerberg I."/>
            <person name="Brannstrom I.O."/>
            <person name="Guillou S."/>
            <person name="Cros-Aarteil S."/>
            <person name="Calhoun S."/>
            <person name="Haridas S."/>
            <person name="Kuo A."/>
            <person name="Mondo S."/>
            <person name="Pangilinan J."/>
            <person name="Riley R."/>
            <person name="Labutti K."/>
            <person name="Andreopoulos B."/>
            <person name="Lipzen A."/>
            <person name="Chen C."/>
            <person name="Yanf M."/>
            <person name="Daum C."/>
            <person name="Ng V."/>
            <person name="Clum A."/>
            <person name="Steindorff A."/>
            <person name="Ohm R."/>
            <person name="Martin F."/>
            <person name="Silar P."/>
            <person name="Natvig D."/>
            <person name="Lalanne C."/>
            <person name="Gautier V."/>
            <person name="Ament-Velasquez S.L."/>
            <person name="Kruys A."/>
            <person name="Hutchinson M.I."/>
            <person name="Powell A.J."/>
            <person name="Barry K."/>
            <person name="Miller A.N."/>
            <person name="Grigoriev I.V."/>
            <person name="Debuchy R."/>
            <person name="Gladieux P."/>
            <person name="Thoren M.H."/>
            <person name="Johannesson H."/>
        </authorList>
    </citation>
    <scope>NUCLEOTIDE SEQUENCE</scope>
    <source>
        <strain evidence="2">SMH2532-1</strain>
    </source>
</reference>
<dbReference type="AlphaFoldDB" id="A0AA40CN12"/>